<organism evidence="1 2">
    <name type="scientific">Thermaerobacillus caldiproteolyticus</name>
    <dbReference type="NCBI Taxonomy" id="247480"/>
    <lineage>
        <taxon>Bacteria</taxon>
        <taxon>Bacillati</taxon>
        <taxon>Bacillota</taxon>
        <taxon>Bacilli</taxon>
        <taxon>Bacillales</taxon>
        <taxon>Anoxybacillaceae</taxon>
        <taxon>Thermaerobacillus</taxon>
    </lineage>
</organism>
<comment type="caution">
    <text evidence="1">The sequence shown here is derived from an EMBL/GenBank/DDBJ whole genome shotgun (WGS) entry which is preliminary data.</text>
</comment>
<evidence type="ECO:0000313" key="2">
    <source>
        <dbReference type="Proteomes" id="UP000523087"/>
    </source>
</evidence>
<accession>A0A7W0C0U3</accession>
<proteinExistence type="predicted"/>
<dbReference type="RefSeq" id="WP_181556928.1">
    <property type="nucleotide sequence ID" value="NZ_JACDUT010000010.1"/>
</dbReference>
<dbReference type="AlphaFoldDB" id="A0A7W0C0U3"/>
<dbReference type="Proteomes" id="UP000523087">
    <property type="component" value="Unassembled WGS sequence"/>
</dbReference>
<reference evidence="1 2" key="1">
    <citation type="submission" date="2020-07" db="EMBL/GenBank/DDBJ databases">
        <title>Genomic Encyclopedia of Type Strains, Phase IV (KMG-IV): sequencing the most valuable type-strain genomes for metagenomic binning, comparative biology and taxonomic classification.</title>
        <authorList>
            <person name="Goeker M."/>
        </authorList>
    </citation>
    <scope>NUCLEOTIDE SEQUENCE [LARGE SCALE GENOMIC DNA]</scope>
    <source>
        <strain evidence="1 2">DSM 15730</strain>
    </source>
</reference>
<sequence>MTKLLLTSSGFYTEFIRNECNQLLNQEPSKMKAGIIITASIEHKSLPLKLREIFYQ</sequence>
<evidence type="ECO:0000313" key="1">
    <source>
        <dbReference type="EMBL" id="MBA2876191.1"/>
    </source>
</evidence>
<gene>
    <name evidence="1" type="ORF">HNR31_002986</name>
</gene>
<protein>
    <submittedName>
        <fullName evidence="1">Uncharacterized protein</fullName>
    </submittedName>
</protein>
<name>A0A7W0C0U3_9BACL</name>
<dbReference type="EMBL" id="JACDUT010000010">
    <property type="protein sequence ID" value="MBA2876191.1"/>
    <property type="molecule type" value="Genomic_DNA"/>
</dbReference>
<keyword evidence="2" id="KW-1185">Reference proteome</keyword>